<dbReference type="PANTHER" id="PTHR30589">
    <property type="entry name" value="PROLIPOPROTEIN DIACYLGLYCERYL TRANSFERASE"/>
    <property type="match status" value="1"/>
</dbReference>
<keyword evidence="5 7" id="KW-1133">Transmembrane helix</keyword>
<dbReference type="InterPro" id="IPR001640">
    <property type="entry name" value="Lgt"/>
</dbReference>
<gene>
    <name evidence="7" type="primary">lgt</name>
    <name evidence="8" type="ORF">A3D09_03130</name>
</gene>
<dbReference type="GO" id="GO:0042158">
    <property type="term" value="P:lipoprotein biosynthetic process"/>
    <property type="evidence" value="ECO:0007669"/>
    <property type="project" value="UniProtKB-UniRule"/>
</dbReference>
<feature type="transmembrane region" description="Helical" evidence="7">
    <location>
        <begin position="78"/>
        <end position="100"/>
    </location>
</feature>
<evidence type="ECO:0000256" key="4">
    <source>
        <dbReference type="ARBA" id="ARBA00022692"/>
    </source>
</evidence>
<evidence type="ECO:0000256" key="6">
    <source>
        <dbReference type="ARBA" id="ARBA00023136"/>
    </source>
</evidence>
<name>A0A1F5EWH7_9BACT</name>
<feature type="transmembrane region" description="Helical" evidence="7">
    <location>
        <begin position="174"/>
        <end position="191"/>
    </location>
</feature>
<evidence type="ECO:0000256" key="3">
    <source>
        <dbReference type="ARBA" id="ARBA00022679"/>
    </source>
</evidence>
<evidence type="ECO:0000256" key="5">
    <source>
        <dbReference type="ARBA" id="ARBA00022989"/>
    </source>
</evidence>
<dbReference type="UniPathway" id="UPA00664"/>
<comment type="pathway">
    <text evidence="7">Protein modification; lipoprotein biosynthesis (diacylglyceryl transfer).</text>
</comment>
<proteinExistence type="inferred from homology"/>
<reference evidence="8 9" key="1">
    <citation type="journal article" date="2016" name="Nat. Commun.">
        <title>Thousands of microbial genomes shed light on interconnected biogeochemical processes in an aquifer system.</title>
        <authorList>
            <person name="Anantharaman K."/>
            <person name="Brown C.T."/>
            <person name="Hug L.A."/>
            <person name="Sharon I."/>
            <person name="Castelle C.J."/>
            <person name="Probst A.J."/>
            <person name="Thomas B.C."/>
            <person name="Singh A."/>
            <person name="Wilkins M.J."/>
            <person name="Karaoz U."/>
            <person name="Brodie E.L."/>
            <person name="Williams K.H."/>
            <person name="Hubbard S.S."/>
            <person name="Banfield J.F."/>
        </authorList>
    </citation>
    <scope>NUCLEOTIDE SEQUENCE [LARGE SCALE GENOMIC DNA]</scope>
</reference>
<comment type="subcellular location">
    <subcellularLocation>
        <location evidence="7">Cell membrane</location>
        <topology evidence="7">Multi-pass membrane protein</topology>
    </subcellularLocation>
</comment>
<feature type="transmembrane region" description="Helical" evidence="7">
    <location>
        <begin position="112"/>
        <end position="129"/>
    </location>
</feature>
<dbReference type="Proteomes" id="UP000177390">
    <property type="component" value="Unassembled WGS sequence"/>
</dbReference>
<feature type="transmembrane region" description="Helical" evidence="7">
    <location>
        <begin position="45"/>
        <end position="63"/>
    </location>
</feature>
<dbReference type="Pfam" id="PF01790">
    <property type="entry name" value="LGT"/>
    <property type="match status" value="1"/>
</dbReference>
<dbReference type="HAMAP" id="MF_01147">
    <property type="entry name" value="Lgt"/>
    <property type="match status" value="1"/>
</dbReference>
<dbReference type="PROSITE" id="PS01311">
    <property type="entry name" value="LGT"/>
    <property type="match status" value="1"/>
</dbReference>
<evidence type="ECO:0000256" key="1">
    <source>
        <dbReference type="ARBA" id="ARBA00007150"/>
    </source>
</evidence>
<comment type="catalytic activity">
    <reaction evidence="7">
        <text>L-cysteinyl-[prolipoprotein] + a 1,2-diacyl-sn-glycero-3-phospho-(1'-sn-glycerol) = an S-1,2-diacyl-sn-glyceryl-L-cysteinyl-[prolipoprotein] + sn-glycerol 1-phosphate + H(+)</text>
        <dbReference type="Rhea" id="RHEA:56712"/>
        <dbReference type="Rhea" id="RHEA-COMP:14679"/>
        <dbReference type="Rhea" id="RHEA-COMP:14680"/>
        <dbReference type="ChEBI" id="CHEBI:15378"/>
        <dbReference type="ChEBI" id="CHEBI:29950"/>
        <dbReference type="ChEBI" id="CHEBI:57685"/>
        <dbReference type="ChEBI" id="CHEBI:64716"/>
        <dbReference type="ChEBI" id="CHEBI:140658"/>
        <dbReference type="EC" id="2.5.1.145"/>
    </reaction>
</comment>
<dbReference type="AlphaFoldDB" id="A0A1F5EWH7"/>
<comment type="similarity">
    <text evidence="1 7">Belongs to the Lgt family.</text>
</comment>
<keyword evidence="3 7" id="KW-0808">Transferase</keyword>
<feature type="transmembrane region" description="Helical" evidence="7">
    <location>
        <begin position="149"/>
        <end position="167"/>
    </location>
</feature>
<accession>A0A1F5EWH7</accession>
<keyword evidence="2 7" id="KW-1003">Cell membrane</keyword>
<organism evidence="8 9">
    <name type="scientific">Candidatus Collierbacteria bacterium RIFCSPHIGHO2_02_FULL_49_10</name>
    <dbReference type="NCBI Taxonomy" id="1817723"/>
    <lineage>
        <taxon>Bacteria</taxon>
        <taxon>Candidatus Collieribacteriota</taxon>
    </lineage>
</organism>
<evidence type="ECO:0000313" key="9">
    <source>
        <dbReference type="Proteomes" id="UP000177390"/>
    </source>
</evidence>
<feature type="transmembrane region" description="Helical" evidence="7">
    <location>
        <begin position="12"/>
        <end position="33"/>
    </location>
</feature>
<dbReference type="EC" id="2.5.1.145" evidence="7"/>
<dbReference type="GO" id="GO:0008961">
    <property type="term" value="F:phosphatidylglycerol-prolipoprotein diacylglyceryl transferase activity"/>
    <property type="evidence" value="ECO:0007669"/>
    <property type="project" value="UniProtKB-UniRule"/>
</dbReference>
<comment type="function">
    <text evidence="7">Catalyzes the transfer of the diacylglyceryl group from phosphatidylglycerol to the sulfhydryl group of the N-terminal cysteine of a prolipoprotein, the first step in the formation of mature lipoproteins.</text>
</comment>
<sequence length="229" mass="25612">MSLNIFGIDFHIYGLTLGFAILAAFQGSSRLAAKRGVDKKIVESLFWWVVIGGILGARIYHVIDKWQEIYILDPQSVLYLWNGGLGIWGAILGGIASLLVYWQVKLKRRIDILTLMDIVLFGVPLGQAIGRWGNFFNNELMGKNGEPLFFYESSLDLILFVSLVWLSKKKVRPGVIAGAYLLGYGLIRLSLEQLRPENIIWKVGGIPAASLVSVLAVICGTFLIWRRRS</sequence>
<keyword evidence="4 7" id="KW-0812">Transmembrane</keyword>
<feature type="binding site" evidence="7">
    <location>
        <position position="131"/>
    </location>
    <ligand>
        <name>a 1,2-diacyl-sn-glycero-3-phospho-(1'-sn-glycerol)</name>
        <dbReference type="ChEBI" id="CHEBI:64716"/>
    </ligand>
</feature>
<dbReference type="EMBL" id="MFAH01000017">
    <property type="protein sequence ID" value="OGD71742.1"/>
    <property type="molecule type" value="Genomic_DNA"/>
</dbReference>
<keyword evidence="6 7" id="KW-0472">Membrane</keyword>
<protein>
    <recommendedName>
        <fullName evidence="7">Phosphatidylglycerol--prolipoprotein diacylglyceryl transferase</fullName>
        <ecNumber evidence="7">2.5.1.145</ecNumber>
    </recommendedName>
</protein>
<evidence type="ECO:0000256" key="7">
    <source>
        <dbReference type="HAMAP-Rule" id="MF_01147"/>
    </source>
</evidence>
<dbReference type="PANTHER" id="PTHR30589:SF0">
    <property type="entry name" value="PHOSPHATIDYLGLYCEROL--PROLIPOPROTEIN DIACYLGLYCERYL TRANSFERASE"/>
    <property type="match status" value="1"/>
</dbReference>
<comment type="caution">
    <text evidence="8">The sequence shown here is derived from an EMBL/GenBank/DDBJ whole genome shotgun (WGS) entry which is preliminary data.</text>
</comment>
<evidence type="ECO:0000313" key="8">
    <source>
        <dbReference type="EMBL" id="OGD71742.1"/>
    </source>
</evidence>
<evidence type="ECO:0000256" key="2">
    <source>
        <dbReference type="ARBA" id="ARBA00022475"/>
    </source>
</evidence>
<feature type="transmembrane region" description="Helical" evidence="7">
    <location>
        <begin position="203"/>
        <end position="225"/>
    </location>
</feature>
<dbReference type="GO" id="GO:0005886">
    <property type="term" value="C:plasma membrane"/>
    <property type="evidence" value="ECO:0007669"/>
    <property type="project" value="UniProtKB-SubCell"/>
</dbReference>